<proteinExistence type="predicted"/>
<name>A0A835K0R7_9ROSI</name>
<dbReference type="OrthoDB" id="3853857at2759"/>
<evidence type="ECO:0000313" key="2">
    <source>
        <dbReference type="Proteomes" id="UP000657918"/>
    </source>
</evidence>
<dbReference type="EMBL" id="JADGMS010000006">
    <property type="protein sequence ID" value="KAF9679443.1"/>
    <property type="molecule type" value="Genomic_DNA"/>
</dbReference>
<sequence>MNGLVHRGEGTLHSRITSSGYSTLRKSKMATESVSAFNVINGVLSENKDKNYTSLLKEENQQEDSSIVSDLVKANENLTLFNSSNRRKAPVGDRERTTEFRMRRLKCYDKDASWNGSNVVIAIIRSHKSSLGVLTIWQGDTKFLSILILAWGLVASIDFEYEKYRRVGSASPMGITSRGRSYIGPRRDGQTKNNN</sequence>
<comment type="caution">
    <text evidence="1">The sequence shown here is derived from an EMBL/GenBank/DDBJ whole genome shotgun (WGS) entry which is preliminary data.</text>
</comment>
<accession>A0A835K0R7</accession>
<keyword evidence="2" id="KW-1185">Reference proteome</keyword>
<gene>
    <name evidence="1" type="ORF">SADUNF_Sadunf06G0015600</name>
</gene>
<dbReference type="AlphaFoldDB" id="A0A835K0R7"/>
<dbReference type="Proteomes" id="UP000657918">
    <property type="component" value="Unassembled WGS sequence"/>
</dbReference>
<evidence type="ECO:0000313" key="1">
    <source>
        <dbReference type="EMBL" id="KAF9679443.1"/>
    </source>
</evidence>
<protein>
    <submittedName>
        <fullName evidence="1">Uncharacterized protein</fullName>
    </submittedName>
</protein>
<organism evidence="1 2">
    <name type="scientific">Salix dunnii</name>
    <dbReference type="NCBI Taxonomy" id="1413687"/>
    <lineage>
        <taxon>Eukaryota</taxon>
        <taxon>Viridiplantae</taxon>
        <taxon>Streptophyta</taxon>
        <taxon>Embryophyta</taxon>
        <taxon>Tracheophyta</taxon>
        <taxon>Spermatophyta</taxon>
        <taxon>Magnoliopsida</taxon>
        <taxon>eudicotyledons</taxon>
        <taxon>Gunneridae</taxon>
        <taxon>Pentapetalae</taxon>
        <taxon>rosids</taxon>
        <taxon>fabids</taxon>
        <taxon>Malpighiales</taxon>
        <taxon>Salicaceae</taxon>
        <taxon>Saliceae</taxon>
        <taxon>Salix</taxon>
    </lineage>
</organism>
<reference evidence="1 2" key="1">
    <citation type="submission" date="2020-10" db="EMBL/GenBank/DDBJ databases">
        <title>Plant Genome Project.</title>
        <authorList>
            <person name="Zhang R.-G."/>
        </authorList>
    </citation>
    <scope>NUCLEOTIDE SEQUENCE [LARGE SCALE GENOMIC DNA]</scope>
    <source>
        <strain evidence="1">FAFU-HL-1</strain>
        <tissue evidence="1">Leaf</tissue>
    </source>
</reference>